<comment type="caution">
    <text evidence="4">The sequence shown here is derived from an EMBL/GenBank/DDBJ whole genome shotgun (WGS) entry which is preliminary data.</text>
</comment>
<evidence type="ECO:0000313" key="4">
    <source>
        <dbReference type="EMBL" id="RWU08518.1"/>
    </source>
</evidence>
<evidence type="ECO:0000259" key="3">
    <source>
        <dbReference type="PROSITE" id="PS50930"/>
    </source>
</evidence>
<sequence length="239" mass="27201">MEIWSIIIDDEPHAIAELSDIVARVPGISVSGEFDNVSEALAFVKEIGHIDVIFCDIQMPKLNGLAAAELLKAYCDHLIYVTAYRDYAFEAFNVHASGYLLKPVSTEAVVNTMLKVVQKRSRHSEQQSEELVFIKGGHKNSFSKLVLREVYAIEAMANYVTIRSTDGEHVTYMSLKSVAEQLRKYENFYRISKSVMVNMDHVKTVDGHMIRLTNDQVYTVGETHRSAFHEFVRKRTLRP</sequence>
<dbReference type="InterPro" id="IPR001789">
    <property type="entry name" value="Sig_transdc_resp-reg_receiver"/>
</dbReference>
<dbReference type="Proteomes" id="UP000284120">
    <property type="component" value="Unassembled WGS sequence"/>
</dbReference>
<dbReference type="PROSITE" id="PS50930">
    <property type="entry name" value="HTH_LYTTR"/>
    <property type="match status" value="1"/>
</dbReference>
<dbReference type="InterPro" id="IPR046947">
    <property type="entry name" value="LytR-like"/>
</dbReference>
<dbReference type="PANTHER" id="PTHR37299">
    <property type="entry name" value="TRANSCRIPTIONAL REGULATOR-RELATED"/>
    <property type="match status" value="1"/>
</dbReference>
<dbReference type="Pfam" id="PF04397">
    <property type="entry name" value="LytTR"/>
    <property type="match status" value="1"/>
</dbReference>
<dbReference type="GO" id="GO:0000156">
    <property type="term" value="F:phosphorelay response regulator activity"/>
    <property type="evidence" value="ECO:0007669"/>
    <property type="project" value="InterPro"/>
</dbReference>
<dbReference type="SUPFAM" id="SSF52172">
    <property type="entry name" value="CheY-like"/>
    <property type="match status" value="1"/>
</dbReference>
<dbReference type="OrthoDB" id="9787344at2"/>
<keyword evidence="1" id="KW-0597">Phosphoprotein</keyword>
<dbReference type="GO" id="GO:0003677">
    <property type="term" value="F:DNA binding"/>
    <property type="evidence" value="ECO:0007669"/>
    <property type="project" value="InterPro"/>
</dbReference>
<evidence type="ECO:0000259" key="2">
    <source>
        <dbReference type="PROSITE" id="PS50110"/>
    </source>
</evidence>
<reference evidence="4 5" key="1">
    <citation type="submission" date="2018-06" db="EMBL/GenBank/DDBJ databases">
        <title>Pedobacter endophyticus sp. nov., an endophytic bacterium isolated from a leaf of Triticum aestivum.</title>
        <authorList>
            <person name="Zhang L."/>
        </authorList>
    </citation>
    <scope>NUCLEOTIDE SEQUENCE [LARGE SCALE GENOMIC DNA]</scope>
    <source>
        <strain evidence="4 5">CM134L-2</strain>
    </source>
</reference>
<dbReference type="PANTHER" id="PTHR37299:SF1">
    <property type="entry name" value="STAGE 0 SPORULATION PROTEIN A HOMOLOG"/>
    <property type="match status" value="1"/>
</dbReference>
<proteinExistence type="predicted"/>
<dbReference type="SMART" id="SM00850">
    <property type="entry name" value="LytTR"/>
    <property type="match status" value="1"/>
</dbReference>
<keyword evidence="5" id="KW-1185">Reference proteome</keyword>
<dbReference type="SMART" id="SM00448">
    <property type="entry name" value="REC"/>
    <property type="match status" value="1"/>
</dbReference>
<dbReference type="InterPro" id="IPR011006">
    <property type="entry name" value="CheY-like_superfamily"/>
</dbReference>
<evidence type="ECO:0000256" key="1">
    <source>
        <dbReference type="PROSITE-ProRule" id="PRU00169"/>
    </source>
</evidence>
<dbReference type="Pfam" id="PF00072">
    <property type="entry name" value="Response_reg"/>
    <property type="match status" value="1"/>
</dbReference>
<feature type="domain" description="HTH LytTR-type" evidence="3">
    <location>
        <begin position="147"/>
        <end position="206"/>
    </location>
</feature>
<feature type="modified residue" description="4-aspartylphosphate" evidence="1">
    <location>
        <position position="56"/>
    </location>
</feature>
<dbReference type="RefSeq" id="WP_113647034.1">
    <property type="nucleotide sequence ID" value="NZ_QMHN01000002.1"/>
</dbReference>
<feature type="domain" description="Response regulatory" evidence="2">
    <location>
        <begin position="4"/>
        <end position="117"/>
    </location>
</feature>
<protein>
    <submittedName>
        <fullName evidence="4">Response regulator transcription factor</fullName>
    </submittedName>
</protein>
<dbReference type="Gene3D" id="3.40.50.2300">
    <property type="match status" value="1"/>
</dbReference>
<dbReference type="InterPro" id="IPR007492">
    <property type="entry name" value="LytTR_DNA-bd_dom"/>
</dbReference>
<accession>A0A443YX15</accession>
<dbReference type="Gene3D" id="2.40.50.1020">
    <property type="entry name" value="LytTr DNA-binding domain"/>
    <property type="match status" value="1"/>
</dbReference>
<gene>
    <name evidence="4" type="ORF">DPV69_09100</name>
</gene>
<name>A0A443YX15_9SPHI</name>
<dbReference type="EMBL" id="SAYW01000002">
    <property type="protein sequence ID" value="RWU08518.1"/>
    <property type="molecule type" value="Genomic_DNA"/>
</dbReference>
<dbReference type="PROSITE" id="PS50110">
    <property type="entry name" value="RESPONSE_REGULATORY"/>
    <property type="match status" value="1"/>
</dbReference>
<dbReference type="AlphaFoldDB" id="A0A443YX15"/>
<evidence type="ECO:0000313" key="5">
    <source>
        <dbReference type="Proteomes" id="UP000284120"/>
    </source>
</evidence>
<organism evidence="4 5">
    <name type="scientific">Pedobacter chitinilyticus</name>
    <dbReference type="NCBI Taxonomy" id="2233776"/>
    <lineage>
        <taxon>Bacteria</taxon>
        <taxon>Pseudomonadati</taxon>
        <taxon>Bacteroidota</taxon>
        <taxon>Sphingobacteriia</taxon>
        <taxon>Sphingobacteriales</taxon>
        <taxon>Sphingobacteriaceae</taxon>
        <taxon>Pedobacter</taxon>
    </lineage>
</organism>